<evidence type="ECO:0000259" key="13">
    <source>
        <dbReference type="Pfam" id="PF20974"/>
    </source>
</evidence>
<keyword evidence="4 10" id="KW-0547">Nucleotide-binding</keyword>
<reference evidence="14" key="1">
    <citation type="submission" date="2013-08" db="EMBL/GenBank/DDBJ databases">
        <authorList>
            <person name="Durkin A.S."/>
            <person name="Haft D.R."/>
            <person name="McCorrison J."/>
            <person name="Torralba M."/>
            <person name="Gillis M."/>
            <person name="Haft D.H."/>
            <person name="Methe B."/>
            <person name="Sutton G."/>
            <person name="Nelson K.E."/>
        </authorList>
    </citation>
    <scope>NUCLEOTIDE SEQUENCE [LARGE SCALE GENOMIC DNA]</scope>
    <source>
        <strain evidence="14">F0233</strain>
    </source>
</reference>
<dbReference type="Proteomes" id="UP000017052">
    <property type="component" value="Unassembled WGS sequence"/>
</dbReference>
<evidence type="ECO:0000256" key="8">
    <source>
        <dbReference type="ARBA" id="ARBA00048270"/>
    </source>
</evidence>
<dbReference type="InterPro" id="IPR000924">
    <property type="entry name" value="Glu/Gln-tRNA-synth"/>
</dbReference>
<dbReference type="Gene3D" id="2.40.240.10">
    <property type="entry name" value="Ribosomal Protein L25, Chain P"/>
    <property type="match status" value="2"/>
</dbReference>
<evidence type="ECO:0000256" key="6">
    <source>
        <dbReference type="ARBA" id="ARBA00022917"/>
    </source>
</evidence>
<dbReference type="Pfam" id="PF20974">
    <property type="entry name" value="tRNA-synt_1c_C2"/>
    <property type="match status" value="1"/>
</dbReference>
<dbReference type="InterPro" id="IPR020056">
    <property type="entry name" value="Rbsml_bL25/Gln-tRNA_synth_N"/>
</dbReference>
<dbReference type="InterPro" id="IPR001412">
    <property type="entry name" value="aa-tRNA-synth_I_CS"/>
</dbReference>
<keyword evidence="2" id="KW-0963">Cytoplasm</keyword>
<comment type="caution">
    <text evidence="14">The sequence shown here is derived from an EMBL/GenBank/DDBJ whole genome shotgun (WGS) entry which is preliminary data.</text>
</comment>
<dbReference type="SUPFAM" id="SSF52374">
    <property type="entry name" value="Nucleotidylyl transferase"/>
    <property type="match status" value="1"/>
</dbReference>
<name>U2QFI7_9ACTN</name>
<evidence type="ECO:0000259" key="11">
    <source>
        <dbReference type="Pfam" id="PF00749"/>
    </source>
</evidence>
<dbReference type="InterPro" id="IPR014729">
    <property type="entry name" value="Rossmann-like_a/b/a_fold"/>
</dbReference>
<dbReference type="InterPro" id="IPR020059">
    <property type="entry name" value="Glu/Gln-tRNA-synth_Ib_codon-bd"/>
</dbReference>
<dbReference type="PANTHER" id="PTHR43097:SF5">
    <property type="entry name" value="GLUTAMATE--TRNA LIGASE"/>
    <property type="match status" value="1"/>
</dbReference>
<evidence type="ECO:0000256" key="1">
    <source>
        <dbReference type="ARBA" id="ARBA00012836"/>
    </source>
</evidence>
<dbReference type="Gene3D" id="3.40.50.620">
    <property type="entry name" value="HUPs"/>
    <property type="match status" value="1"/>
</dbReference>
<dbReference type="GO" id="GO:0004819">
    <property type="term" value="F:glutamine-tRNA ligase activity"/>
    <property type="evidence" value="ECO:0007669"/>
    <property type="project" value="UniProtKB-UniRule"/>
</dbReference>
<keyword evidence="6 10" id="KW-0648">Protein biosynthesis</keyword>
<dbReference type="InterPro" id="IPR004514">
    <property type="entry name" value="Gln-tRNA-synth"/>
</dbReference>
<feature type="domain" description="Glutamyl/glutaminyl-tRNA synthetase class Ib catalytic" evidence="11">
    <location>
        <begin position="34"/>
        <end position="343"/>
    </location>
</feature>
<evidence type="ECO:0000256" key="2">
    <source>
        <dbReference type="ARBA" id="ARBA00022490"/>
    </source>
</evidence>
<dbReference type="GO" id="GO:0005829">
    <property type="term" value="C:cytosol"/>
    <property type="evidence" value="ECO:0007669"/>
    <property type="project" value="TreeGrafter"/>
</dbReference>
<evidence type="ECO:0000259" key="12">
    <source>
        <dbReference type="Pfam" id="PF03950"/>
    </source>
</evidence>
<evidence type="ECO:0000256" key="7">
    <source>
        <dbReference type="ARBA" id="ARBA00023146"/>
    </source>
</evidence>
<feature type="domain" description="Glutamyl/glutaminyl-tRNA synthetase class Ib anti-codon binding" evidence="12">
    <location>
        <begin position="347"/>
        <end position="451"/>
    </location>
</feature>
<comment type="similarity">
    <text evidence="10">Belongs to the class-I aminoacyl-tRNA synthetase family.</text>
</comment>
<protein>
    <recommendedName>
        <fullName evidence="1 9">Glutamine--tRNA ligase</fullName>
        <ecNumber evidence="1 9">6.1.1.18</ecNumber>
    </recommendedName>
</protein>
<dbReference type="SUPFAM" id="SSF50715">
    <property type="entry name" value="Ribosomal protein L25-like"/>
    <property type="match status" value="1"/>
</dbReference>
<dbReference type="EC" id="6.1.1.18" evidence="1 9"/>
<evidence type="ECO:0000256" key="10">
    <source>
        <dbReference type="RuleBase" id="RU363037"/>
    </source>
</evidence>
<dbReference type="InterPro" id="IPR020058">
    <property type="entry name" value="Glu/Gln-tRNA-synth_Ib_cat-dom"/>
</dbReference>
<evidence type="ECO:0000313" key="15">
    <source>
        <dbReference type="Proteomes" id="UP000017052"/>
    </source>
</evidence>
<dbReference type="InterPro" id="IPR050132">
    <property type="entry name" value="Gln/Glu-tRNA_Ligase"/>
</dbReference>
<dbReference type="InterPro" id="IPR049437">
    <property type="entry name" value="tRNA-synt_1c_C2"/>
</dbReference>
<keyword evidence="7 10" id="KW-0030">Aminoacyl-tRNA synthetase</keyword>
<organism evidence="14 15">
    <name type="scientific">Propionibacterium acidifaciens F0233</name>
    <dbReference type="NCBI Taxonomy" id="553198"/>
    <lineage>
        <taxon>Bacteria</taxon>
        <taxon>Bacillati</taxon>
        <taxon>Actinomycetota</taxon>
        <taxon>Actinomycetes</taxon>
        <taxon>Propionibacteriales</taxon>
        <taxon>Propionibacteriaceae</taxon>
        <taxon>Propionibacterium</taxon>
    </lineage>
</organism>
<dbReference type="Pfam" id="PF03950">
    <property type="entry name" value="tRNA-synt_1c_C"/>
    <property type="match status" value="1"/>
</dbReference>
<dbReference type="FunFam" id="3.40.50.620:FF:000037">
    <property type="entry name" value="Glutamine--tRNA ligase cytoplasmic"/>
    <property type="match status" value="1"/>
</dbReference>
<dbReference type="InterPro" id="IPR011035">
    <property type="entry name" value="Ribosomal_bL25/Gln-tRNA_synth"/>
</dbReference>
<feature type="domain" description="tRNA synthetases class I (E and Q) anti-codon binding" evidence="13">
    <location>
        <begin position="468"/>
        <end position="542"/>
    </location>
</feature>
<keyword evidence="15" id="KW-1185">Reference proteome</keyword>
<dbReference type="PROSITE" id="PS00178">
    <property type="entry name" value="AA_TRNA_LIGASE_I"/>
    <property type="match status" value="1"/>
</dbReference>
<dbReference type="PANTHER" id="PTHR43097">
    <property type="entry name" value="GLUTAMINE-TRNA LIGASE"/>
    <property type="match status" value="1"/>
</dbReference>
<evidence type="ECO:0000256" key="9">
    <source>
        <dbReference type="NCBIfam" id="TIGR00440"/>
    </source>
</evidence>
<proteinExistence type="inferred from homology"/>
<evidence type="ECO:0000256" key="5">
    <source>
        <dbReference type="ARBA" id="ARBA00022840"/>
    </source>
</evidence>
<accession>U2QFI7</accession>
<dbReference type="EMBL" id="ACVN02000192">
    <property type="protein sequence ID" value="ERK55206.1"/>
    <property type="molecule type" value="Genomic_DNA"/>
</dbReference>
<evidence type="ECO:0000256" key="4">
    <source>
        <dbReference type="ARBA" id="ARBA00022741"/>
    </source>
</evidence>
<dbReference type="PRINTS" id="PR00987">
    <property type="entry name" value="TRNASYNTHGLU"/>
</dbReference>
<gene>
    <name evidence="14" type="primary">glnS</name>
    <name evidence="14" type="ORF">HMPREF0682_2728</name>
</gene>
<keyword evidence="3 10" id="KW-0436">Ligase</keyword>
<dbReference type="AlphaFoldDB" id="U2QFI7"/>
<dbReference type="GO" id="GO:0005524">
    <property type="term" value="F:ATP binding"/>
    <property type="evidence" value="ECO:0007669"/>
    <property type="project" value="UniProtKB-KW"/>
</dbReference>
<dbReference type="GO" id="GO:0006425">
    <property type="term" value="P:glutaminyl-tRNA aminoacylation"/>
    <property type="evidence" value="ECO:0007669"/>
    <property type="project" value="UniProtKB-UniRule"/>
</dbReference>
<sequence>MTAMANEEAAGGAGDFISDAVEQDLANGVHGGRVRTRFPPEPNGYLHIGHAKAITVDFGTAERFGGVCNLRFDDTNPVAENPEFVQSILDDIAWLGYEPGAVLHASGHFEQLYRWALLLVEQGLAYVDDQDNETISAQRGGFGRPGVESPYRNRTVAENLDLFTRMRAGEFPDGSRVLRARIDMDADNMALRDPVMYRIRHAEHHQTGTRWPIYPTYDWAHGQSDAIEGVTHSLCTLEFDAHRPLYDWFLEHLPLPTDKPRQIEFARLELTHTITSKRRLAALVNGGVVDGWDDPRMPTLRGLRRRGYPAKAVRDFCTYVGTTRTNSRHAIEELESFVRRELNTTSQRRMVVTRPLRLVLDDWPTDEDGAPVVEHFRLTNNPENPDDGTREVAFTGELLIEREDFAEVPPPKFFRLAPGREVRLRGAYLVTATDVVKDADGEIVEVHASYDPATRGGNAPDGRRVRSTMHWVSAPHAVDVRVALYDRLFTAVNPGEATGEPLDDLNPDSCELLDSAKGEAAIADVEPGRVVQFERLGYFAADPRTKRLFHRTVGLRDEWAALQRRAARADDGARARSRG</sequence>
<evidence type="ECO:0000313" key="14">
    <source>
        <dbReference type="EMBL" id="ERK55206.1"/>
    </source>
</evidence>
<dbReference type="NCBIfam" id="NF011291">
    <property type="entry name" value="PRK14703.1"/>
    <property type="match status" value="1"/>
</dbReference>
<dbReference type="NCBIfam" id="TIGR00440">
    <property type="entry name" value="glnS"/>
    <property type="match status" value="1"/>
</dbReference>
<dbReference type="Pfam" id="PF00749">
    <property type="entry name" value="tRNA-synt_1c"/>
    <property type="match status" value="1"/>
</dbReference>
<keyword evidence="5 10" id="KW-0067">ATP-binding</keyword>
<evidence type="ECO:0000256" key="3">
    <source>
        <dbReference type="ARBA" id="ARBA00022598"/>
    </source>
</evidence>
<comment type="catalytic activity">
    <reaction evidence="8">
        <text>tRNA(Gln) + L-glutamine + ATP = L-glutaminyl-tRNA(Gln) + AMP + diphosphate</text>
        <dbReference type="Rhea" id="RHEA:20121"/>
        <dbReference type="Rhea" id="RHEA-COMP:9662"/>
        <dbReference type="Rhea" id="RHEA-COMP:9681"/>
        <dbReference type="ChEBI" id="CHEBI:30616"/>
        <dbReference type="ChEBI" id="CHEBI:33019"/>
        <dbReference type="ChEBI" id="CHEBI:58359"/>
        <dbReference type="ChEBI" id="CHEBI:78442"/>
        <dbReference type="ChEBI" id="CHEBI:78521"/>
        <dbReference type="ChEBI" id="CHEBI:456215"/>
        <dbReference type="EC" id="6.1.1.18"/>
    </reaction>
</comment>